<dbReference type="InterPro" id="IPR000182">
    <property type="entry name" value="GNAT_dom"/>
</dbReference>
<dbReference type="EMBL" id="RHJS01000002">
    <property type="protein sequence ID" value="RRK34694.1"/>
    <property type="molecule type" value="Genomic_DNA"/>
</dbReference>
<organism evidence="2 3">
    <name type="scientific">Schaedlerella arabinosiphila</name>
    <dbReference type="NCBI Taxonomy" id="2044587"/>
    <lineage>
        <taxon>Bacteria</taxon>
        <taxon>Bacillati</taxon>
        <taxon>Bacillota</taxon>
        <taxon>Clostridia</taxon>
        <taxon>Lachnospirales</taxon>
        <taxon>Lachnospiraceae</taxon>
        <taxon>Schaedlerella</taxon>
    </lineage>
</organism>
<feature type="domain" description="N-acetyltransferase" evidence="1">
    <location>
        <begin position="2"/>
        <end position="145"/>
    </location>
</feature>
<dbReference type="AlphaFoldDB" id="A0A426DPN4"/>
<protein>
    <submittedName>
        <fullName evidence="2">N-acetyltransferase</fullName>
    </submittedName>
</protein>
<dbReference type="InterPro" id="IPR016181">
    <property type="entry name" value="Acyl_CoA_acyltransferase"/>
</dbReference>
<reference evidence="2" key="1">
    <citation type="submission" date="2018-10" db="EMBL/GenBank/DDBJ databases">
        <title>Schaedlerella arabinophila gen. nov. sp. nov., isolated from the mouse intestinal tract and comparative analysis with the genome of the closely related altered Schaedler flora strain ASF502.</title>
        <authorList>
            <person name="Miyake S."/>
            <person name="Soh M."/>
            <person name="Seedorf H."/>
        </authorList>
    </citation>
    <scope>NUCLEOTIDE SEQUENCE [LARGE SCALE GENOMIC DNA]</scope>
    <source>
        <strain evidence="2">DSM 106076</strain>
    </source>
</reference>
<evidence type="ECO:0000259" key="1">
    <source>
        <dbReference type="Pfam" id="PF13302"/>
    </source>
</evidence>
<keyword evidence="3" id="KW-1185">Reference proteome</keyword>
<keyword evidence="2" id="KW-0808">Transferase</keyword>
<evidence type="ECO:0000313" key="3">
    <source>
        <dbReference type="Proteomes" id="UP000274920"/>
    </source>
</evidence>
<accession>A0A426DPN4</accession>
<dbReference type="PANTHER" id="PTHR43415">
    <property type="entry name" value="SPERMIDINE N(1)-ACETYLTRANSFERASE"/>
    <property type="match status" value="1"/>
</dbReference>
<dbReference type="SUPFAM" id="SSF55729">
    <property type="entry name" value="Acyl-CoA N-acyltransferases (Nat)"/>
    <property type="match status" value="1"/>
</dbReference>
<gene>
    <name evidence="2" type="ORF">EBB54_27655</name>
</gene>
<dbReference type="Gene3D" id="3.40.630.30">
    <property type="match status" value="1"/>
</dbReference>
<dbReference type="PANTHER" id="PTHR43415:SF3">
    <property type="entry name" value="GNAT-FAMILY ACETYLTRANSFERASE"/>
    <property type="match status" value="1"/>
</dbReference>
<proteinExistence type="predicted"/>
<name>A0A426DPN4_9FIRM</name>
<evidence type="ECO:0000313" key="2">
    <source>
        <dbReference type="EMBL" id="RRK34694.1"/>
    </source>
</evidence>
<dbReference type="GO" id="GO:0016747">
    <property type="term" value="F:acyltransferase activity, transferring groups other than amino-acyl groups"/>
    <property type="evidence" value="ECO:0007669"/>
    <property type="project" value="InterPro"/>
</dbReference>
<dbReference type="Pfam" id="PF13302">
    <property type="entry name" value="Acetyltransf_3"/>
    <property type="match status" value="1"/>
</dbReference>
<dbReference type="Proteomes" id="UP000274920">
    <property type="component" value="Unassembled WGS sequence"/>
</dbReference>
<sequence>MRIFLRPITEADGKKIVKWRNAPQVVRHCFNRVLVTEESNRDFYKAHVETGHYKQYIVERVDEDFGVASYAIATVYLKDMDIINRRCELCIFTSDDEEWNTESQSIAIKLLLEKAFCEFGMHKVYSYVFSEFQDEIELLKSAGFEEEAILKKEALSVDGSYVDAYRMVVFSEV</sequence>
<comment type="caution">
    <text evidence="2">The sequence shown here is derived from an EMBL/GenBank/DDBJ whole genome shotgun (WGS) entry which is preliminary data.</text>
</comment>